<name>Q9E1W4_CHV9D</name>
<accession>Q9E1W4</accession>
<evidence type="ECO:0000256" key="3">
    <source>
        <dbReference type="ARBA" id="ARBA00022562"/>
    </source>
</evidence>
<dbReference type="Proteomes" id="UP000159358">
    <property type="component" value="Segment"/>
</dbReference>
<protein>
    <submittedName>
        <fullName evidence="4">Uncharacterized protein</fullName>
    </submittedName>
</protein>
<evidence type="ECO:0000313" key="4">
    <source>
        <dbReference type="EMBL" id="AAG27231.1"/>
    </source>
</evidence>
<dbReference type="GeneID" id="920500"/>
<dbReference type="EMBL" id="AF275348">
    <property type="protein sequence ID" value="AAG27231.1"/>
    <property type="molecule type" value="Genomic_DNA"/>
</dbReference>
<dbReference type="GO" id="GO:0042025">
    <property type="term" value="C:host cell nucleus"/>
    <property type="evidence" value="ECO:0007669"/>
    <property type="project" value="UniProtKB-SubCell"/>
</dbReference>
<dbReference type="RefSeq" id="NP_077470.1">
    <property type="nucleotide sequence ID" value="NC_002686.2"/>
</dbReference>
<keyword evidence="3" id="KW-1048">Host nucleus</keyword>
<comment type="similarity">
    <text evidence="2">Belongs to the alphaherpesvirinae HHV-1 UL4 family.</text>
</comment>
<evidence type="ECO:0000313" key="5">
    <source>
        <dbReference type="Proteomes" id="UP000159358"/>
    </source>
</evidence>
<keyword evidence="5" id="KW-1185">Reference proteome</keyword>
<evidence type="ECO:0000256" key="2">
    <source>
        <dbReference type="ARBA" id="ARBA00010784"/>
    </source>
</evidence>
<organism evidence="4 5">
    <name type="scientific">Cercopithecine herpesvirus 9 (strain DHV)</name>
    <name type="common">CeHV-9</name>
    <name type="synonym">Simian varicella virus</name>
    <dbReference type="NCBI Taxonomy" id="36348"/>
    <lineage>
        <taxon>Viruses</taxon>
        <taxon>Duplodnaviria</taxon>
        <taxon>Heunggongvirae</taxon>
        <taxon>Peploviricota</taxon>
        <taxon>Herviviricetes</taxon>
        <taxon>Herpesvirales</taxon>
        <taxon>Orthoherpesviridae</taxon>
        <taxon>Alphaherpesvirinae</taxon>
        <taxon>Varicellovirus</taxon>
        <taxon>Varicellovirus cercopithecinealpha9</taxon>
    </lineage>
</organism>
<reference evidence="4 5" key="1">
    <citation type="journal article" date="2001" name="Virology">
        <title>The DNA sequence of the simian varicella virus genome.</title>
        <authorList>
            <person name="Gray W.L."/>
            <person name="Starnes H.B."/>
            <person name="White M.W."/>
            <person name="Mahalingam R."/>
        </authorList>
    </citation>
    <scope>NUCLEOTIDE SEQUENCE [LARGE SCALE GENOMIC DNA]</scope>
</reference>
<sequence length="187" mass="21294">MAYWCSPLTSINYRLCDIENKLDVRIPKCNQALYAYNSGVRSVVIKEKTRCDSLNVGTFILQHTPNVTVLTLDGMTDFASYTFFTRKKSYTQTQLQTNTLVVPFENWTVQDLYLRACNNNKGLLSVTLGYDLSLSISIIIYESVYTKLTSNTSPVQLPQEPRLRQDIGVYLYPNDVLSSILHKSLIT</sequence>
<dbReference type="KEGG" id="vg:920500"/>
<dbReference type="Pfam" id="PF03277">
    <property type="entry name" value="Herpes_UL4"/>
    <property type="match status" value="1"/>
</dbReference>
<organismHost>
    <name type="scientific">Chlorocebus aethiops</name>
    <name type="common">Green monkey</name>
    <name type="synonym">Cercopithecus aethiops</name>
    <dbReference type="NCBI Taxonomy" id="9534"/>
</organismHost>
<dbReference type="InterPro" id="IPR004958">
    <property type="entry name" value="Herpes_UL4"/>
</dbReference>
<proteinExistence type="inferred from homology"/>
<comment type="subcellular location">
    <subcellularLocation>
        <location evidence="1">Host nucleus</location>
    </subcellularLocation>
</comment>
<evidence type="ECO:0000256" key="1">
    <source>
        <dbReference type="ARBA" id="ARBA00004147"/>
    </source>
</evidence>